<keyword evidence="7" id="KW-1185">Reference proteome</keyword>
<evidence type="ECO:0000259" key="5">
    <source>
        <dbReference type="PROSITE" id="PS50035"/>
    </source>
</evidence>
<dbReference type="Pfam" id="PF00614">
    <property type="entry name" value="PLDc"/>
    <property type="match status" value="1"/>
</dbReference>
<evidence type="ECO:0000256" key="3">
    <source>
        <dbReference type="ARBA" id="ARBA00022801"/>
    </source>
</evidence>
<gene>
    <name evidence="6" type="ORF">ACFP4F_17740</name>
</gene>
<proteinExistence type="predicted"/>
<dbReference type="Proteomes" id="UP001596139">
    <property type="component" value="Unassembled WGS sequence"/>
</dbReference>
<keyword evidence="3" id="KW-0378">Hydrolase</keyword>
<evidence type="ECO:0000256" key="1">
    <source>
        <dbReference type="ARBA" id="ARBA00000798"/>
    </source>
</evidence>
<feature type="domain" description="PLD phosphodiesterase" evidence="5">
    <location>
        <begin position="245"/>
        <end position="272"/>
    </location>
</feature>
<dbReference type="InterPro" id="IPR001736">
    <property type="entry name" value="PLipase_D/transphosphatidylase"/>
</dbReference>
<dbReference type="EMBL" id="JBHSPX010000004">
    <property type="protein sequence ID" value="MFC6064377.1"/>
    <property type="molecule type" value="Genomic_DNA"/>
</dbReference>
<dbReference type="InterPro" id="IPR015679">
    <property type="entry name" value="PLipase_D_fam"/>
</dbReference>
<dbReference type="Pfam" id="PF13091">
    <property type="entry name" value="PLDc_2"/>
    <property type="match status" value="1"/>
</dbReference>
<name>A0ABW1MN41_9ACTN</name>
<dbReference type="SMART" id="SM00155">
    <property type="entry name" value="PLDc"/>
    <property type="match status" value="2"/>
</dbReference>
<dbReference type="PANTHER" id="PTHR18896:SF76">
    <property type="entry name" value="PHOSPHOLIPASE"/>
    <property type="match status" value="1"/>
</dbReference>
<dbReference type="RefSeq" id="WP_157848969.1">
    <property type="nucleotide sequence ID" value="NZ_JBHSPX010000004.1"/>
</dbReference>
<keyword evidence="2" id="KW-0677">Repeat</keyword>
<reference evidence="7" key="1">
    <citation type="journal article" date="2019" name="Int. J. Syst. Evol. Microbiol.">
        <title>The Global Catalogue of Microorganisms (GCM) 10K type strain sequencing project: providing services to taxonomists for standard genome sequencing and annotation.</title>
        <authorList>
            <consortium name="The Broad Institute Genomics Platform"/>
            <consortium name="The Broad Institute Genome Sequencing Center for Infectious Disease"/>
            <person name="Wu L."/>
            <person name="Ma J."/>
        </authorList>
    </citation>
    <scope>NUCLEOTIDE SEQUENCE [LARGE SCALE GENOMIC DNA]</scope>
    <source>
        <strain evidence="7">CGMCC 1.15180</strain>
    </source>
</reference>
<organism evidence="6 7">
    <name type="scientific">Streptomyces ochraceiscleroticus</name>
    <dbReference type="NCBI Taxonomy" id="47761"/>
    <lineage>
        <taxon>Bacteria</taxon>
        <taxon>Bacillati</taxon>
        <taxon>Actinomycetota</taxon>
        <taxon>Actinomycetes</taxon>
        <taxon>Kitasatosporales</taxon>
        <taxon>Streptomycetaceae</taxon>
        <taxon>Streptomyces</taxon>
    </lineage>
</organism>
<dbReference type="PROSITE" id="PS50035">
    <property type="entry name" value="PLD"/>
    <property type="match status" value="2"/>
</dbReference>
<sequence>MIEKAAHPTYRYDASLGVASQPMAATDFFLPELADGDDRFIGPMATGIKVDCFVDGHDTFRAMGLSAAGATSSVFFATWMFGHSRDPRVALVDPAAVAKVLRDRGIKRRPTTWVRLFGALAEHGVDVRVILCDFDAVQAPDNHLGAWRTHAMLFAEARRVERVTGMRRLHVIASLHPATIETLSLTHTIDDEMRPKLTRIVGRIAAMPRAARQAALQLRPGIWEFIDVSPAFVPTVQASPDWRMFPVSHHQKMMIIDGGLAYCGGLDLASTRADTQRHDSVLRRWHDVHCRVDGAVARDLARGFVGRWTAERAAFETRVAEFTTAHPRIGLDTQVPTATLTLPSPPPAGAGAASAQMLRTTSVPSNVFSVPNTVRDDVLRSYRNAIERAQKYVYIENQYVRDTRIGDWVETAADAHQNLVIIVVVPVAPEEVTPAGTAADPITEDGMALQSGLLRRLASEHAGRFGVYSVVAKARGGRPVRPTDSPPPPTGFRSRQIYLHSKVLITDDEFAIVGSANANPRSFRIDTEACVAFHHPATVTGLRHTLWRELLGNPPGLATWTPPDFIARWNAVATANEAAATPAARRGFVVPHNPARFPGSSRAFVPDAFTGLTEQDEEAAPA</sequence>
<dbReference type="PANTHER" id="PTHR18896">
    <property type="entry name" value="PHOSPHOLIPASE D"/>
    <property type="match status" value="1"/>
</dbReference>
<dbReference type="InterPro" id="IPR025202">
    <property type="entry name" value="PLD-like_dom"/>
</dbReference>
<keyword evidence="4" id="KW-0443">Lipid metabolism</keyword>
<accession>A0ABW1MN41</accession>
<dbReference type="Gene3D" id="3.30.870.10">
    <property type="entry name" value="Endonuclease Chain A"/>
    <property type="match status" value="2"/>
</dbReference>
<comment type="catalytic activity">
    <reaction evidence="1">
        <text>a 1,2-diacyl-sn-glycero-3-phosphocholine + H2O = a 1,2-diacyl-sn-glycero-3-phosphate + choline + H(+)</text>
        <dbReference type="Rhea" id="RHEA:14445"/>
        <dbReference type="ChEBI" id="CHEBI:15354"/>
        <dbReference type="ChEBI" id="CHEBI:15377"/>
        <dbReference type="ChEBI" id="CHEBI:15378"/>
        <dbReference type="ChEBI" id="CHEBI:57643"/>
        <dbReference type="ChEBI" id="CHEBI:58608"/>
        <dbReference type="EC" id="3.1.4.4"/>
    </reaction>
</comment>
<evidence type="ECO:0000256" key="2">
    <source>
        <dbReference type="ARBA" id="ARBA00022737"/>
    </source>
</evidence>
<feature type="domain" description="PLD phosphodiesterase" evidence="5">
    <location>
        <begin position="495"/>
        <end position="522"/>
    </location>
</feature>
<evidence type="ECO:0000313" key="6">
    <source>
        <dbReference type="EMBL" id="MFC6064377.1"/>
    </source>
</evidence>
<evidence type="ECO:0000256" key="4">
    <source>
        <dbReference type="ARBA" id="ARBA00023098"/>
    </source>
</evidence>
<comment type="caution">
    <text evidence="6">The sequence shown here is derived from an EMBL/GenBank/DDBJ whole genome shotgun (WGS) entry which is preliminary data.</text>
</comment>
<evidence type="ECO:0000313" key="7">
    <source>
        <dbReference type="Proteomes" id="UP001596139"/>
    </source>
</evidence>
<dbReference type="SUPFAM" id="SSF56024">
    <property type="entry name" value="Phospholipase D/nuclease"/>
    <property type="match status" value="2"/>
</dbReference>
<protein>
    <submittedName>
        <fullName evidence="6">Phosphatidylserine/phosphatidylglycerophosphate/ cardiolipin synthase family protein</fullName>
    </submittedName>
</protein>